<evidence type="ECO:0000313" key="2">
    <source>
        <dbReference type="EMBL" id="GCE77952.1"/>
    </source>
</evidence>
<comment type="caution">
    <text evidence="2">The sequence shown here is derived from an EMBL/GenBank/DDBJ whole genome shotgun (WGS) entry which is preliminary data.</text>
</comment>
<dbReference type="RefSeq" id="WP_165446822.1">
    <property type="nucleotide sequence ID" value="NZ_BIMR01000280.1"/>
</dbReference>
<keyword evidence="1" id="KW-0812">Transmembrane</keyword>
<feature type="transmembrane region" description="Helical" evidence="1">
    <location>
        <begin position="25"/>
        <end position="46"/>
    </location>
</feature>
<evidence type="ECO:0000313" key="3">
    <source>
        <dbReference type="Proteomes" id="UP000289954"/>
    </source>
</evidence>
<accession>A0A402DV31</accession>
<keyword evidence="3" id="KW-1185">Reference proteome</keyword>
<gene>
    <name evidence="2" type="ORF">CBZ_30080</name>
</gene>
<keyword evidence="1" id="KW-0472">Membrane</keyword>
<dbReference type="AlphaFoldDB" id="A0A402DV31"/>
<protein>
    <submittedName>
        <fullName evidence="2">Uncharacterized protein</fullName>
    </submittedName>
</protein>
<organism evidence="2 3">
    <name type="scientific">Cellulomonas biazotea</name>
    <dbReference type="NCBI Taxonomy" id="1709"/>
    <lineage>
        <taxon>Bacteria</taxon>
        <taxon>Bacillati</taxon>
        <taxon>Actinomycetota</taxon>
        <taxon>Actinomycetes</taxon>
        <taxon>Micrococcales</taxon>
        <taxon>Cellulomonadaceae</taxon>
        <taxon>Cellulomonas</taxon>
    </lineage>
</organism>
<sequence>MTTQTTPQTAATTTPAAQKNRRRRVVAVALVGLGVAGLATASASMLSVSAEDRVASGSAPVVSEVFENATATLATTRTPGGVPQDGAVPVDLAVTVSGATGAWAGTVYLGDDVLGTFTDADATATFTGAGLDSHTELDTVTVVLEQR</sequence>
<keyword evidence="1" id="KW-1133">Transmembrane helix</keyword>
<evidence type="ECO:0000256" key="1">
    <source>
        <dbReference type="SAM" id="Phobius"/>
    </source>
</evidence>
<dbReference type="EMBL" id="BIMR01000280">
    <property type="protein sequence ID" value="GCE77952.1"/>
    <property type="molecule type" value="Genomic_DNA"/>
</dbReference>
<dbReference type="Proteomes" id="UP000289954">
    <property type="component" value="Unassembled WGS sequence"/>
</dbReference>
<reference evidence="2 3" key="1">
    <citation type="submission" date="2019-01" db="EMBL/GenBank/DDBJ databases">
        <title>Draft genome sequence of Cellulomonas takizawaensis strain TKZ-21.</title>
        <authorList>
            <person name="Yamamura H."/>
            <person name="Hayashi T."/>
            <person name="Hamada M."/>
            <person name="Serisawa Y."/>
            <person name="Matsuyama K."/>
            <person name="Nakagawa Y."/>
            <person name="Otoguro M."/>
            <person name="Yanagida F."/>
            <person name="Hayakawa M."/>
        </authorList>
    </citation>
    <scope>NUCLEOTIDE SEQUENCE [LARGE SCALE GENOMIC DNA]</scope>
    <source>
        <strain evidence="2 3">NBRC12680</strain>
    </source>
</reference>
<name>A0A402DV31_9CELL</name>
<proteinExistence type="predicted"/>